<keyword evidence="5" id="KW-1185">Reference proteome</keyword>
<dbReference type="PROSITE" id="PS51462">
    <property type="entry name" value="NUDIX"/>
    <property type="match status" value="1"/>
</dbReference>
<feature type="domain" description="Nudix hydrolase" evidence="3">
    <location>
        <begin position="3"/>
        <end position="141"/>
    </location>
</feature>
<keyword evidence="2 4" id="KW-0378">Hydrolase</keyword>
<dbReference type="AlphaFoldDB" id="A0A0A3I0R9"/>
<comment type="cofactor">
    <cofactor evidence="1">
        <name>Mg(2+)</name>
        <dbReference type="ChEBI" id="CHEBI:18420"/>
    </cofactor>
</comment>
<dbReference type="InterPro" id="IPR015797">
    <property type="entry name" value="NUDIX_hydrolase-like_dom_sf"/>
</dbReference>
<name>A0A0A3I0R9_9BACL</name>
<comment type="caution">
    <text evidence="4">The sequence shown here is derived from an EMBL/GenBank/DDBJ whole genome shotgun (WGS) entry which is preliminary data.</text>
</comment>
<accession>A0A0A3I0R9</accession>
<sequence>MTFLIRVRACALIIENDSILLVEFEDEKGVHYNLPAGGVEPNESVVEAVKREAKEEASIDVEVGPLALVYEYVPQMSANKFGETPSLQLIFDCKIKNGTTPMLPKNPDPKQVGVKWIQLAELAGISLYPNIKRQILTYAISPKSIEFIEEHLLPVE</sequence>
<protein>
    <submittedName>
        <fullName evidence="4">NUDIX hydrolase</fullName>
    </submittedName>
</protein>
<proteinExistence type="predicted"/>
<organism evidence="4 5">
    <name type="scientific">Ureibacillus sinduriensis BLB-1 = JCM 15800</name>
    <dbReference type="NCBI Taxonomy" id="1384057"/>
    <lineage>
        <taxon>Bacteria</taxon>
        <taxon>Bacillati</taxon>
        <taxon>Bacillota</taxon>
        <taxon>Bacilli</taxon>
        <taxon>Bacillales</taxon>
        <taxon>Caryophanaceae</taxon>
        <taxon>Ureibacillus</taxon>
    </lineage>
</organism>
<reference evidence="4 5" key="1">
    <citation type="submission" date="2014-02" db="EMBL/GenBank/DDBJ databases">
        <title>Draft genome sequence of Lysinibacillus sinduriensis JCM 15800.</title>
        <authorList>
            <person name="Zhang F."/>
            <person name="Wang G."/>
            <person name="Zhang L."/>
        </authorList>
    </citation>
    <scope>NUCLEOTIDE SEQUENCE [LARGE SCALE GENOMIC DNA]</scope>
    <source>
        <strain evidence="4 5">JCM 15800</strain>
    </source>
</reference>
<dbReference type="CDD" id="cd18880">
    <property type="entry name" value="NUDIX_ADPRase"/>
    <property type="match status" value="1"/>
</dbReference>
<dbReference type="SUPFAM" id="SSF55811">
    <property type="entry name" value="Nudix"/>
    <property type="match status" value="1"/>
</dbReference>
<evidence type="ECO:0000313" key="5">
    <source>
        <dbReference type="Proteomes" id="UP000030408"/>
    </source>
</evidence>
<dbReference type="RefSeq" id="WP_036199246.1">
    <property type="nucleotide sequence ID" value="NZ_AVCY01000010.1"/>
</dbReference>
<dbReference type="STRING" id="1384057.CD33_06700"/>
<dbReference type="Proteomes" id="UP000030408">
    <property type="component" value="Unassembled WGS sequence"/>
</dbReference>
<dbReference type="Pfam" id="PF00293">
    <property type="entry name" value="NUDIX"/>
    <property type="match status" value="1"/>
</dbReference>
<dbReference type="eggNOG" id="COG1051">
    <property type="taxonomic scope" value="Bacteria"/>
</dbReference>
<dbReference type="GO" id="GO:0016787">
    <property type="term" value="F:hydrolase activity"/>
    <property type="evidence" value="ECO:0007669"/>
    <property type="project" value="UniProtKB-KW"/>
</dbReference>
<gene>
    <name evidence="4" type="ORF">CD33_06700</name>
</gene>
<evidence type="ECO:0000259" key="3">
    <source>
        <dbReference type="PROSITE" id="PS51462"/>
    </source>
</evidence>
<dbReference type="PANTHER" id="PTHR43046">
    <property type="entry name" value="GDP-MANNOSE MANNOSYL HYDROLASE"/>
    <property type="match status" value="1"/>
</dbReference>
<evidence type="ECO:0000313" key="4">
    <source>
        <dbReference type="EMBL" id="KGR76233.1"/>
    </source>
</evidence>
<dbReference type="OrthoDB" id="65827at2"/>
<evidence type="ECO:0000256" key="1">
    <source>
        <dbReference type="ARBA" id="ARBA00001946"/>
    </source>
</evidence>
<dbReference type="PANTHER" id="PTHR43046:SF14">
    <property type="entry name" value="MUTT_NUDIX FAMILY PROTEIN"/>
    <property type="match status" value="1"/>
</dbReference>
<dbReference type="EMBL" id="JPVO01000046">
    <property type="protein sequence ID" value="KGR76233.1"/>
    <property type="molecule type" value="Genomic_DNA"/>
</dbReference>
<evidence type="ECO:0000256" key="2">
    <source>
        <dbReference type="ARBA" id="ARBA00022801"/>
    </source>
</evidence>
<dbReference type="InterPro" id="IPR000086">
    <property type="entry name" value="NUDIX_hydrolase_dom"/>
</dbReference>
<dbReference type="Gene3D" id="3.90.79.10">
    <property type="entry name" value="Nucleoside Triphosphate Pyrophosphohydrolase"/>
    <property type="match status" value="1"/>
</dbReference>